<dbReference type="GO" id="GO:0016747">
    <property type="term" value="F:acyltransferase activity, transferring groups other than amino-acyl groups"/>
    <property type="evidence" value="ECO:0007669"/>
    <property type="project" value="InterPro"/>
</dbReference>
<dbReference type="Proteomes" id="UP000000466">
    <property type="component" value="Chromosome"/>
</dbReference>
<reference evidence="2 3" key="1">
    <citation type="journal article" date="2013" name="Genome Announc.">
        <title>Complete genome sequence of Simiduia agarivorans SA1(T), a marine bacterium able to degrade a variety of polysaccharides.</title>
        <authorList>
            <person name="Lin S.Y."/>
            <person name="Shieh W.Y."/>
            <person name="Chen J.S."/>
            <person name="Tang S.L."/>
        </authorList>
    </citation>
    <scope>NUCLEOTIDE SEQUENCE [LARGE SCALE GENOMIC DNA]</scope>
    <source>
        <strain evidence="3">DSM 21679 / JCM 13881 / BCRC 17597 / SA1</strain>
    </source>
</reference>
<dbReference type="Gene3D" id="3.40.50.1820">
    <property type="entry name" value="alpha/beta hydrolase"/>
    <property type="match status" value="1"/>
</dbReference>
<dbReference type="HOGENOM" id="CLU_028760_2_0_6"/>
<dbReference type="Pfam" id="PF00561">
    <property type="entry name" value="Abhydrolase_1"/>
    <property type="match status" value="1"/>
</dbReference>
<dbReference type="STRING" id="1117647.M5M_16585"/>
<evidence type="ECO:0000313" key="3">
    <source>
        <dbReference type="Proteomes" id="UP000000466"/>
    </source>
</evidence>
<evidence type="ECO:0000259" key="1">
    <source>
        <dbReference type="Pfam" id="PF00561"/>
    </source>
</evidence>
<dbReference type="eggNOG" id="COG2021">
    <property type="taxonomic scope" value="Bacteria"/>
</dbReference>
<evidence type="ECO:0000313" key="2">
    <source>
        <dbReference type="EMBL" id="AFV00448.1"/>
    </source>
</evidence>
<dbReference type="KEGG" id="saga:M5M_16585"/>
<dbReference type="InterPro" id="IPR000073">
    <property type="entry name" value="AB_hydrolase_1"/>
</dbReference>
<protein>
    <submittedName>
        <fullName evidence="2">Homoserine O-acetyltransferase</fullName>
    </submittedName>
</protein>
<organism evidence="2 3">
    <name type="scientific">Simiduia agarivorans (strain DSM 21679 / JCM 13881 / BCRC 17597 / SA1)</name>
    <dbReference type="NCBI Taxonomy" id="1117647"/>
    <lineage>
        <taxon>Bacteria</taxon>
        <taxon>Pseudomonadati</taxon>
        <taxon>Pseudomonadota</taxon>
        <taxon>Gammaproteobacteria</taxon>
        <taxon>Cellvibrionales</taxon>
        <taxon>Cellvibrionaceae</taxon>
        <taxon>Simiduia</taxon>
    </lineage>
</organism>
<proteinExistence type="predicted"/>
<sequence>MLYLTWFGGTSEDLFKYGVINVVDTTQFFLVVVDAFGNGISSSPSNHPDFPRITIGDMVKAQHQLLTQSLDIPSLHAVMGTSMGGMQTFEWVTQFPTFMDRAITIVGSPRPAAYDQLLWQTQLQAITQAADAGNAEEAAAMVGMISTLALHTPQYHALHTPVSQAGSFIHAAQTGVSRSMRDTAAQLDAMLSHDISRRAGNDITAAAKSIQARMLNIVDRQDHMVTPEPALQLSTLLGAETLVLDTHCGHMTTRCEGERIDRAIRQFLSAH</sequence>
<feature type="domain" description="AB hydrolase-1" evidence="1">
    <location>
        <begin position="16"/>
        <end position="251"/>
    </location>
</feature>
<dbReference type="EMBL" id="CP003746">
    <property type="protein sequence ID" value="AFV00448.1"/>
    <property type="molecule type" value="Genomic_DNA"/>
</dbReference>
<name>K4L2M1_SIMAS</name>
<keyword evidence="3" id="KW-1185">Reference proteome</keyword>
<dbReference type="PANTHER" id="PTHR32268:SF15">
    <property type="entry name" value="HOMOSERINE ACETYLTRANSFERASE FAMILY PROTEIN (AFU_ORTHOLOGUE AFUA_1G15350)"/>
    <property type="match status" value="1"/>
</dbReference>
<dbReference type="PANTHER" id="PTHR32268">
    <property type="entry name" value="HOMOSERINE O-ACETYLTRANSFERASE"/>
    <property type="match status" value="1"/>
</dbReference>
<dbReference type="InterPro" id="IPR008220">
    <property type="entry name" value="HAT_MetX-like"/>
</dbReference>
<dbReference type="InterPro" id="IPR029058">
    <property type="entry name" value="AB_hydrolase_fold"/>
</dbReference>
<dbReference type="SUPFAM" id="SSF53474">
    <property type="entry name" value="alpha/beta-Hydrolases"/>
    <property type="match status" value="1"/>
</dbReference>
<gene>
    <name evidence="2" type="ordered locus">M5M_16585</name>
</gene>
<dbReference type="AlphaFoldDB" id="K4L2M1"/>
<accession>K4L2M1</accession>